<dbReference type="OrthoDB" id="3066029at2759"/>
<dbReference type="RefSeq" id="XP_022582489.1">
    <property type="nucleotide sequence ID" value="XM_022724759.1"/>
</dbReference>
<accession>A0A1L9SL87</accession>
<dbReference type="InterPro" id="IPR011701">
    <property type="entry name" value="MFS"/>
</dbReference>
<evidence type="ECO:0000256" key="3">
    <source>
        <dbReference type="ARBA" id="ARBA00022989"/>
    </source>
</evidence>
<gene>
    <name evidence="7" type="ORF">ASPZODRAFT_141531</name>
</gene>
<evidence type="ECO:0000313" key="7">
    <source>
        <dbReference type="EMBL" id="OJJ47979.1"/>
    </source>
</evidence>
<evidence type="ECO:0000256" key="5">
    <source>
        <dbReference type="SAM" id="Phobius"/>
    </source>
</evidence>
<evidence type="ECO:0000256" key="2">
    <source>
        <dbReference type="ARBA" id="ARBA00022692"/>
    </source>
</evidence>
<keyword evidence="3 5" id="KW-1133">Transmembrane helix</keyword>
<feature type="transmembrane region" description="Helical" evidence="5">
    <location>
        <begin position="67"/>
        <end position="83"/>
    </location>
</feature>
<evidence type="ECO:0000313" key="8">
    <source>
        <dbReference type="Proteomes" id="UP000184188"/>
    </source>
</evidence>
<dbReference type="Pfam" id="PF07690">
    <property type="entry name" value="MFS_1"/>
    <property type="match status" value="1"/>
</dbReference>
<feature type="transmembrane region" description="Helical" evidence="5">
    <location>
        <begin position="95"/>
        <end position="114"/>
    </location>
</feature>
<name>A0A1L9SL87_9EURO</name>
<dbReference type="InterPro" id="IPR036259">
    <property type="entry name" value="MFS_trans_sf"/>
</dbReference>
<dbReference type="Gene3D" id="1.20.1250.20">
    <property type="entry name" value="MFS general substrate transporter like domains"/>
    <property type="match status" value="1"/>
</dbReference>
<dbReference type="InterPro" id="IPR020846">
    <property type="entry name" value="MFS_dom"/>
</dbReference>
<dbReference type="Proteomes" id="UP000184188">
    <property type="component" value="Unassembled WGS sequence"/>
</dbReference>
<dbReference type="PROSITE" id="PS50850">
    <property type="entry name" value="MFS"/>
    <property type="match status" value="1"/>
</dbReference>
<feature type="transmembrane region" description="Helical" evidence="5">
    <location>
        <begin position="233"/>
        <end position="255"/>
    </location>
</feature>
<dbReference type="PANTHER" id="PTHR23502">
    <property type="entry name" value="MAJOR FACILITATOR SUPERFAMILY"/>
    <property type="match status" value="1"/>
</dbReference>
<dbReference type="PANTHER" id="PTHR23502:SF152">
    <property type="entry name" value="MAJOR FACILITATOR SUPERFAMILY (MFS) PROFILE DOMAIN-CONTAINING PROTEIN-RELATED"/>
    <property type="match status" value="1"/>
</dbReference>
<feature type="transmembrane region" description="Helical" evidence="5">
    <location>
        <begin position="275"/>
        <end position="296"/>
    </location>
</feature>
<keyword evidence="4 5" id="KW-0472">Membrane</keyword>
<organism evidence="7 8">
    <name type="scientific">Penicilliopsis zonata CBS 506.65</name>
    <dbReference type="NCBI Taxonomy" id="1073090"/>
    <lineage>
        <taxon>Eukaryota</taxon>
        <taxon>Fungi</taxon>
        <taxon>Dikarya</taxon>
        <taxon>Ascomycota</taxon>
        <taxon>Pezizomycotina</taxon>
        <taxon>Eurotiomycetes</taxon>
        <taxon>Eurotiomycetidae</taxon>
        <taxon>Eurotiales</taxon>
        <taxon>Aspergillaceae</taxon>
        <taxon>Penicilliopsis</taxon>
    </lineage>
</organism>
<dbReference type="EMBL" id="KV878340">
    <property type="protein sequence ID" value="OJJ47979.1"/>
    <property type="molecule type" value="Genomic_DNA"/>
</dbReference>
<feature type="domain" description="Major facilitator superfamily (MFS) profile" evidence="6">
    <location>
        <begin position="29"/>
        <end position="450"/>
    </location>
</feature>
<keyword evidence="8" id="KW-1185">Reference proteome</keyword>
<dbReference type="GeneID" id="34611224"/>
<evidence type="ECO:0000259" key="6">
    <source>
        <dbReference type="PROSITE" id="PS50850"/>
    </source>
</evidence>
<feature type="transmembrane region" description="Helical" evidence="5">
    <location>
        <begin position="153"/>
        <end position="177"/>
    </location>
</feature>
<feature type="transmembrane region" description="Helical" evidence="5">
    <location>
        <begin position="183"/>
        <end position="203"/>
    </location>
</feature>
<dbReference type="STRING" id="1073090.A0A1L9SL87"/>
<comment type="subcellular location">
    <subcellularLocation>
        <location evidence="1">Membrane</location>
        <topology evidence="1">Multi-pass membrane protein</topology>
    </subcellularLocation>
</comment>
<feature type="transmembrane region" description="Helical" evidence="5">
    <location>
        <begin position="317"/>
        <end position="339"/>
    </location>
</feature>
<evidence type="ECO:0000256" key="1">
    <source>
        <dbReference type="ARBA" id="ARBA00004141"/>
    </source>
</evidence>
<proteinExistence type="predicted"/>
<dbReference type="AlphaFoldDB" id="A0A1L9SL87"/>
<feature type="transmembrane region" description="Helical" evidence="5">
    <location>
        <begin position="370"/>
        <end position="391"/>
    </location>
</feature>
<feature type="transmembrane region" description="Helical" evidence="5">
    <location>
        <begin position="27"/>
        <end position="47"/>
    </location>
</feature>
<protein>
    <recommendedName>
        <fullName evidence="6">Major facilitator superfamily (MFS) profile domain-containing protein</fullName>
    </recommendedName>
</protein>
<keyword evidence="2 5" id="KW-0812">Transmembrane</keyword>
<evidence type="ECO:0000256" key="4">
    <source>
        <dbReference type="ARBA" id="ARBA00023136"/>
    </source>
</evidence>
<sequence length="450" mass="48473">MEDQRQESQESQEPTTSGYKLPPWRKWLILFIVSWMTLVVTFSSTSLLPAAPNIASDLATTSEAIDITNAGVLLAMGFSSVLWSPVADLFGRRTAYNAAIFVLLVCTVGAALAVDMAMFTVFRILGGFTGTFFMVAGQTILADIFEPLVRGTAVGCFMVGSVSGPAIGPCIGGIIVTFAHWRIIFWLQVGMTALGLSLSLLFVPTIQQSKTGKETPSSVLAMFNPMRILRQMIYPNVLFAYLTCGLLAFFQYAILTSARSIFNPRFHLSTALVSGLFYLAPGSGFLVGSVVGGRLSDRAVRKWILRRNGVRLPQDRLNSGLLTLFLVLPVATLIFGWTLEEEVGGMPVPIISAFFAGVGLMGSFNGLNTYAAGTSIILLLLLSMLILMLLLEVRPHQRSEVIAGKYIVQYIFGAASSAAVVPMIDSIGVGLTFTIGGFLSLSLSLSLSRC</sequence>
<dbReference type="GO" id="GO:0022857">
    <property type="term" value="F:transmembrane transporter activity"/>
    <property type="evidence" value="ECO:0007669"/>
    <property type="project" value="InterPro"/>
</dbReference>
<dbReference type="SUPFAM" id="SSF103473">
    <property type="entry name" value="MFS general substrate transporter"/>
    <property type="match status" value="1"/>
</dbReference>
<feature type="transmembrane region" description="Helical" evidence="5">
    <location>
        <begin position="120"/>
        <end position="141"/>
    </location>
</feature>
<reference evidence="8" key="1">
    <citation type="journal article" date="2017" name="Genome Biol.">
        <title>Comparative genomics reveals high biological diversity and specific adaptations in the industrially and medically important fungal genus Aspergillus.</title>
        <authorList>
            <person name="de Vries R.P."/>
            <person name="Riley R."/>
            <person name="Wiebenga A."/>
            <person name="Aguilar-Osorio G."/>
            <person name="Amillis S."/>
            <person name="Uchima C.A."/>
            <person name="Anderluh G."/>
            <person name="Asadollahi M."/>
            <person name="Askin M."/>
            <person name="Barry K."/>
            <person name="Battaglia E."/>
            <person name="Bayram O."/>
            <person name="Benocci T."/>
            <person name="Braus-Stromeyer S.A."/>
            <person name="Caldana C."/>
            <person name="Canovas D."/>
            <person name="Cerqueira G.C."/>
            <person name="Chen F."/>
            <person name="Chen W."/>
            <person name="Choi C."/>
            <person name="Clum A."/>
            <person name="Dos Santos R.A."/>
            <person name="Damasio A.R."/>
            <person name="Diallinas G."/>
            <person name="Emri T."/>
            <person name="Fekete E."/>
            <person name="Flipphi M."/>
            <person name="Freyberg S."/>
            <person name="Gallo A."/>
            <person name="Gournas C."/>
            <person name="Habgood R."/>
            <person name="Hainaut M."/>
            <person name="Harispe M.L."/>
            <person name="Henrissat B."/>
            <person name="Hilden K.S."/>
            <person name="Hope R."/>
            <person name="Hossain A."/>
            <person name="Karabika E."/>
            <person name="Karaffa L."/>
            <person name="Karanyi Z."/>
            <person name="Krasevec N."/>
            <person name="Kuo A."/>
            <person name="Kusch H."/>
            <person name="LaButti K."/>
            <person name="Lagendijk E.L."/>
            <person name="Lapidus A."/>
            <person name="Levasseur A."/>
            <person name="Lindquist E."/>
            <person name="Lipzen A."/>
            <person name="Logrieco A.F."/>
            <person name="MacCabe A."/>
            <person name="Maekelae M.R."/>
            <person name="Malavazi I."/>
            <person name="Melin P."/>
            <person name="Meyer V."/>
            <person name="Mielnichuk N."/>
            <person name="Miskei M."/>
            <person name="Molnar A.P."/>
            <person name="Mule G."/>
            <person name="Ngan C.Y."/>
            <person name="Orejas M."/>
            <person name="Orosz E."/>
            <person name="Ouedraogo J.P."/>
            <person name="Overkamp K.M."/>
            <person name="Park H.-S."/>
            <person name="Perrone G."/>
            <person name="Piumi F."/>
            <person name="Punt P.J."/>
            <person name="Ram A.F."/>
            <person name="Ramon A."/>
            <person name="Rauscher S."/>
            <person name="Record E."/>
            <person name="Riano-Pachon D.M."/>
            <person name="Robert V."/>
            <person name="Roehrig J."/>
            <person name="Ruller R."/>
            <person name="Salamov A."/>
            <person name="Salih N.S."/>
            <person name="Samson R.A."/>
            <person name="Sandor E."/>
            <person name="Sanguinetti M."/>
            <person name="Schuetze T."/>
            <person name="Sepcic K."/>
            <person name="Shelest E."/>
            <person name="Sherlock G."/>
            <person name="Sophianopoulou V."/>
            <person name="Squina F.M."/>
            <person name="Sun H."/>
            <person name="Susca A."/>
            <person name="Todd R.B."/>
            <person name="Tsang A."/>
            <person name="Unkles S.E."/>
            <person name="van de Wiele N."/>
            <person name="van Rossen-Uffink D."/>
            <person name="Oliveira J.V."/>
            <person name="Vesth T.C."/>
            <person name="Visser J."/>
            <person name="Yu J.-H."/>
            <person name="Zhou M."/>
            <person name="Andersen M.R."/>
            <person name="Archer D.B."/>
            <person name="Baker S.E."/>
            <person name="Benoit I."/>
            <person name="Brakhage A.A."/>
            <person name="Braus G.H."/>
            <person name="Fischer R."/>
            <person name="Frisvad J.C."/>
            <person name="Goldman G.H."/>
            <person name="Houbraken J."/>
            <person name="Oakley B."/>
            <person name="Pocsi I."/>
            <person name="Scazzocchio C."/>
            <person name="Seiboth B."/>
            <person name="vanKuyk P.A."/>
            <person name="Wortman J."/>
            <person name="Dyer P.S."/>
            <person name="Grigoriev I.V."/>
        </authorList>
    </citation>
    <scope>NUCLEOTIDE SEQUENCE [LARGE SCALE GENOMIC DNA]</scope>
    <source>
        <strain evidence="8">CBS 506.65</strain>
    </source>
</reference>
<dbReference type="GO" id="GO:0005886">
    <property type="term" value="C:plasma membrane"/>
    <property type="evidence" value="ECO:0007669"/>
    <property type="project" value="TreeGrafter"/>
</dbReference>
<feature type="transmembrane region" description="Helical" evidence="5">
    <location>
        <begin position="427"/>
        <end position="447"/>
    </location>
</feature>
<dbReference type="VEuPathDB" id="FungiDB:ASPZODRAFT_141531"/>